<dbReference type="InterPro" id="IPR056671">
    <property type="entry name" value="DUF7769"/>
</dbReference>
<evidence type="ECO:0000313" key="3">
    <source>
        <dbReference type="Proteomes" id="UP000000768"/>
    </source>
</evidence>
<accession>A0A1B6QNY5</accession>
<dbReference type="PANTHER" id="PTHR33889:SF5">
    <property type="entry name" value="OS07G0251050 PROTEIN"/>
    <property type="match status" value="1"/>
</dbReference>
<dbReference type="OMA" id="VANDMRV"/>
<reference evidence="2 3" key="1">
    <citation type="journal article" date="2009" name="Nature">
        <title>The Sorghum bicolor genome and the diversification of grasses.</title>
        <authorList>
            <person name="Paterson A.H."/>
            <person name="Bowers J.E."/>
            <person name="Bruggmann R."/>
            <person name="Dubchak I."/>
            <person name="Grimwood J."/>
            <person name="Gundlach H."/>
            <person name="Haberer G."/>
            <person name="Hellsten U."/>
            <person name="Mitros T."/>
            <person name="Poliakov A."/>
            <person name="Schmutz J."/>
            <person name="Spannagl M."/>
            <person name="Tang H."/>
            <person name="Wang X."/>
            <person name="Wicker T."/>
            <person name="Bharti A.K."/>
            <person name="Chapman J."/>
            <person name="Feltus F.A."/>
            <person name="Gowik U."/>
            <person name="Grigoriev I.V."/>
            <person name="Lyons E."/>
            <person name="Maher C.A."/>
            <person name="Martis M."/>
            <person name="Narechania A."/>
            <person name="Otillar R.P."/>
            <person name="Penning B.W."/>
            <person name="Salamov A.A."/>
            <person name="Wang Y."/>
            <person name="Zhang L."/>
            <person name="Carpita N.C."/>
            <person name="Freeling M."/>
            <person name="Gingle A.R."/>
            <person name="Hash C.T."/>
            <person name="Keller B."/>
            <person name="Klein P."/>
            <person name="Kresovich S."/>
            <person name="McCann M.C."/>
            <person name="Ming R."/>
            <person name="Peterson D.G."/>
            <person name="Mehboob-ur-Rahman"/>
            <person name="Ware D."/>
            <person name="Westhoff P."/>
            <person name="Mayer K.F."/>
            <person name="Messing J."/>
            <person name="Rokhsar D.S."/>
        </authorList>
    </citation>
    <scope>NUCLEOTIDE SEQUENCE [LARGE SCALE GENOMIC DNA]</scope>
    <source>
        <strain evidence="3">cv. BTx623</strain>
    </source>
</reference>
<feature type="domain" description="DUF7769" evidence="1">
    <location>
        <begin position="56"/>
        <end position="97"/>
    </location>
</feature>
<protein>
    <recommendedName>
        <fullName evidence="1">DUF7769 domain-containing protein</fullName>
    </recommendedName>
</protein>
<dbReference type="InParanoid" id="A0A1B6QNY5"/>
<sequence length="121" mass="13766">MPGVDLNEPINWDELGEFEGNAEDLDYDYVWDSGNEGTPANIKRRRYYPPDIKRILYAMCLERSAPGMLKEGVTKSVASDMGVPLRVVQRVWRDGKTVKNFRLTQISSKMCHLDSVILSVT</sequence>
<reference evidence="3" key="2">
    <citation type="journal article" date="2018" name="Plant J.">
        <title>The Sorghum bicolor reference genome: improved assembly, gene annotations, a transcriptome atlas, and signatures of genome organization.</title>
        <authorList>
            <person name="McCormick R.F."/>
            <person name="Truong S.K."/>
            <person name="Sreedasyam A."/>
            <person name="Jenkins J."/>
            <person name="Shu S."/>
            <person name="Sims D."/>
            <person name="Kennedy M."/>
            <person name="Amirebrahimi M."/>
            <person name="Weers B.D."/>
            <person name="McKinley B."/>
            <person name="Mattison A."/>
            <person name="Morishige D.T."/>
            <person name="Grimwood J."/>
            <person name="Schmutz J."/>
            <person name="Mullet J.E."/>
        </authorList>
    </citation>
    <scope>NUCLEOTIDE SEQUENCE [LARGE SCALE GENOMIC DNA]</scope>
    <source>
        <strain evidence="3">cv. BTx623</strain>
    </source>
</reference>
<dbReference type="Gramene" id="KXG39640">
    <property type="protein sequence ID" value="KXG39640"/>
    <property type="gene ID" value="SORBI_3001G412600"/>
</dbReference>
<dbReference type="FunCoup" id="A0A1B6QNY5">
    <property type="interactions" value="131"/>
</dbReference>
<proteinExistence type="predicted"/>
<evidence type="ECO:0000259" key="1">
    <source>
        <dbReference type="Pfam" id="PF24964"/>
    </source>
</evidence>
<name>A0A1B6QNY5_SORBI</name>
<gene>
    <name evidence="2" type="ORF">SORBI_3001G412600</name>
</gene>
<dbReference type="Pfam" id="PF24964">
    <property type="entry name" value="DUF7769"/>
    <property type="match status" value="1"/>
</dbReference>
<keyword evidence="3" id="KW-1185">Reference proteome</keyword>
<dbReference type="Proteomes" id="UP000000768">
    <property type="component" value="Chromosome 1"/>
</dbReference>
<dbReference type="AlphaFoldDB" id="A0A1B6QNY5"/>
<dbReference type="PANTHER" id="PTHR33889">
    <property type="entry name" value="OS04G0681850 PROTEIN"/>
    <property type="match status" value="1"/>
</dbReference>
<dbReference type="EMBL" id="CM000760">
    <property type="protein sequence ID" value="KXG39640.1"/>
    <property type="molecule type" value="Genomic_DNA"/>
</dbReference>
<evidence type="ECO:0000313" key="2">
    <source>
        <dbReference type="EMBL" id="KXG39640.1"/>
    </source>
</evidence>
<organism evidence="2 3">
    <name type="scientific">Sorghum bicolor</name>
    <name type="common">Sorghum</name>
    <name type="synonym">Sorghum vulgare</name>
    <dbReference type="NCBI Taxonomy" id="4558"/>
    <lineage>
        <taxon>Eukaryota</taxon>
        <taxon>Viridiplantae</taxon>
        <taxon>Streptophyta</taxon>
        <taxon>Embryophyta</taxon>
        <taxon>Tracheophyta</taxon>
        <taxon>Spermatophyta</taxon>
        <taxon>Magnoliopsida</taxon>
        <taxon>Liliopsida</taxon>
        <taxon>Poales</taxon>
        <taxon>Poaceae</taxon>
        <taxon>PACMAD clade</taxon>
        <taxon>Panicoideae</taxon>
        <taxon>Andropogonodae</taxon>
        <taxon>Andropogoneae</taxon>
        <taxon>Sorghinae</taxon>
        <taxon>Sorghum</taxon>
    </lineage>
</organism>